<evidence type="ECO:0000256" key="1">
    <source>
        <dbReference type="ARBA" id="ARBA00009277"/>
    </source>
</evidence>
<proteinExistence type="inferred from homology"/>
<dbReference type="RefSeq" id="WP_241147137.1">
    <property type="nucleotide sequence ID" value="NZ_JAUDCK010000001.1"/>
</dbReference>
<evidence type="ECO:0000313" key="4">
    <source>
        <dbReference type="EMBL" id="MDM8194783.1"/>
    </source>
</evidence>
<reference evidence="4 5" key="2">
    <citation type="submission" date="2023-06" db="EMBL/GenBank/DDBJ databases">
        <authorList>
            <person name="Zeman M."/>
            <person name="Kubasova T."/>
            <person name="Jahodarova E."/>
            <person name="Nykrynova M."/>
            <person name="Rychlik I."/>
        </authorList>
    </citation>
    <scope>NUCLEOTIDE SEQUENCE [LARGE SCALE GENOMIC DNA]</scope>
    <source>
        <strain evidence="4 5">ET341</strain>
    </source>
</reference>
<reference evidence="5" key="1">
    <citation type="submission" date="2023-06" db="EMBL/GenBank/DDBJ databases">
        <title>Identification and characterization of horizontal gene transfer across gut microbiota members of farm animals based on homology search.</title>
        <authorList>
            <person name="Zeman M."/>
            <person name="Kubasova T."/>
            <person name="Jahodarova E."/>
            <person name="Nykrynova M."/>
            <person name="Rychlik I."/>
        </authorList>
    </citation>
    <scope>NUCLEOTIDE SEQUENCE [LARGE SCALE GENOMIC DNA]</scope>
    <source>
        <strain evidence="5">ET341</strain>
    </source>
</reference>
<dbReference type="InterPro" id="IPR012337">
    <property type="entry name" value="RNaseH-like_sf"/>
</dbReference>
<evidence type="ECO:0000313" key="5">
    <source>
        <dbReference type="Proteomes" id="UP001529275"/>
    </source>
</evidence>
<dbReference type="Gene3D" id="3.30.420.10">
    <property type="entry name" value="Ribonuclease H-like superfamily/Ribonuclease H"/>
    <property type="match status" value="1"/>
</dbReference>
<dbReference type="PANTHER" id="PTHR35004:SF8">
    <property type="entry name" value="TRANSPOSASE RV3428C-RELATED"/>
    <property type="match status" value="1"/>
</dbReference>
<comment type="caution">
    <text evidence="4">The sequence shown here is derived from an EMBL/GenBank/DDBJ whole genome shotgun (WGS) entry which is preliminary data.</text>
</comment>
<dbReference type="PANTHER" id="PTHR35004">
    <property type="entry name" value="TRANSPOSASE RV3428C-RELATED"/>
    <property type="match status" value="1"/>
</dbReference>
<sequence>MAVKFNLRLCLQLIDRGISLNTISKQYHISKHTSSKTKHRMEVLQFDISTIDQYSDDELGKLFFPEMYESENIYLAVDYDYVHKELSKPGVNLKLLWKEYCLSAKDGKYPVSYSKYCRGYAQHVERHNYTNHIEHKPGIRTEIDWSGPTMHYMVPSTGELVKVYLFVATLPFSQYSYVEPTKDMKMNTWINCNKHMFEYFGGSTVRIVCDNLKTGVVSHPKEGEIILTDMYSDFGNHYMTAIMPAQVRKPKQKASVEGTIGKIATTIIASLRNVEFHSFEELYQAVREKLDEFNTTPFQKRDGSRKEIFEAVEKQALKPLPEIPFEVCHWFYSRKVQVNCHITYQKNWYSVPYEYVGKSVDLKVSETTLTIYYQNKRINIHKLFPAYIKNKYSTYEQDMPESVKVSEWDDVRIKKWASKIGPYTRKVVEIIFERCKVKEQGYNPAMSVLHLSDKYSNERLELSCQIALSKYPSPRYKHLNAILSNNQDKLGKQGNASEERKTTGHLRGAEFYGGKSK</sequence>
<keyword evidence="5" id="KW-1185">Reference proteome</keyword>
<dbReference type="InterPro" id="IPR054353">
    <property type="entry name" value="IstA-like_C"/>
</dbReference>
<organism evidence="4 5">
    <name type="scientific">Massilimicrobiota timonensis</name>
    <dbReference type="NCBI Taxonomy" id="1776392"/>
    <lineage>
        <taxon>Bacteria</taxon>
        <taxon>Bacillati</taxon>
        <taxon>Bacillota</taxon>
        <taxon>Erysipelotrichia</taxon>
        <taxon>Erysipelotrichales</taxon>
        <taxon>Erysipelotrichaceae</taxon>
        <taxon>Massilimicrobiota</taxon>
    </lineage>
</organism>
<gene>
    <name evidence="4" type="primary">istA</name>
    <name evidence="4" type="ORF">QUV98_00380</name>
</gene>
<dbReference type="InterPro" id="IPR001584">
    <property type="entry name" value="Integrase_cat-core"/>
</dbReference>
<comment type="similarity">
    <text evidence="1">Belongs to the transposase IS21/IS408/IS1162 family.</text>
</comment>
<name>A0ABT7UF45_9FIRM</name>
<dbReference type="NCBIfam" id="NF033546">
    <property type="entry name" value="transpos_IS21"/>
    <property type="match status" value="1"/>
</dbReference>
<dbReference type="PROSITE" id="PS50994">
    <property type="entry name" value="INTEGRASE"/>
    <property type="match status" value="1"/>
</dbReference>
<evidence type="ECO:0000259" key="3">
    <source>
        <dbReference type="PROSITE" id="PS50994"/>
    </source>
</evidence>
<protein>
    <submittedName>
        <fullName evidence="4">IS21 family transposase</fullName>
    </submittedName>
</protein>
<dbReference type="Pfam" id="PF22483">
    <property type="entry name" value="Mu-transpos_C_2"/>
    <property type="match status" value="1"/>
</dbReference>
<dbReference type="Proteomes" id="UP001529275">
    <property type="component" value="Unassembled WGS sequence"/>
</dbReference>
<feature type="domain" description="Integrase catalytic" evidence="3">
    <location>
        <begin position="133"/>
        <end position="316"/>
    </location>
</feature>
<evidence type="ECO:0000256" key="2">
    <source>
        <dbReference type="SAM" id="MobiDB-lite"/>
    </source>
</evidence>
<accession>A0ABT7UF45</accession>
<feature type="region of interest" description="Disordered" evidence="2">
    <location>
        <begin position="487"/>
        <end position="517"/>
    </location>
</feature>
<dbReference type="SUPFAM" id="SSF53098">
    <property type="entry name" value="Ribonuclease H-like"/>
    <property type="match status" value="1"/>
</dbReference>
<dbReference type="EMBL" id="JAUDCK010000001">
    <property type="protein sequence ID" value="MDM8194783.1"/>
    <property type="molecule type" value="Genomic_DNA"/>
</dbReference>
<dbReference type="InterPro" id="IPR036397">
    <property type="entry name" value="RNaseH_sf"/>
</dbReference>